<comment type="caution">
    <text evidence="1">The sequence shown here is derived from an EMBL/GenBank/DDBJ whole genome shotgun (WGS) entry which is preliminary data.</text>
</comment>
<proteinExistence type="predicted"/>
<evidence type="ECO:0000313" key="2">
    <source>
        <dbReference type="Proteomes" id="UP001596086"/>
    </source>
</evidence>
<gene>
    <name evidence="1" type="ORF">ACFPO9_00645</name>
</gene>
<dbReference type="EMBL" id="JBHSMZ010000001">
    <property type="protein sequence ID" value="MFC5547018.1"/>
    <property type="molecule type" value="Genomic_DNA"/>
</dbReference>
<keyword evidence="2" id="KW-1185">Reference proteome</keyword>
<reference evidence="2" key="1">
    <citation type="journal article" date="2019" name="Int. J. Syst. Evol. Microbiol.">
        <title>The Global Catalogue of Microorganisms (GCM) 10K type strain sequencing project: providing services to taxonomists for standard genome sequencing and annotation.</title>
        <authorList>
            <consortium name="The Broad Institute Genomics Platform"/>
            <consortium name="The Broad Institute Genome Sequencing Center for Infectious Disease"/>
            <person name="Wu L."/>
            <person name="Ma J."/>
        </authorList>
    </citation>
    <scope>NUCLEOTIDE SEQUENCE [LARGE SCALE GENOMIC DNA]</scope>
    <source>
        <strain evidence="2">CGMCC 4.5798</strain>
    </source>
</reference>
<name>A0ABW0RRA6_9BURK</name>
<sequence>MAASDVGIADSHQLGAEDASILLPGSPIKVGIVRFPDRAQSLLLTHGNFLRKKISCFR</sequence>
<dbReference type="Proteomes" id="UP001596086">
    <property type="component" value="Unassembled WGS sequence"/>
</dbReference>
<dbReference type="RefSeq" id="WP_379765511.1">
    <property type="nucleotide sequence ID" value="NZ_JBHSMZ010000001.1"/>
</dbReference>
<organism evidence="1 2">
    <name type="scientific">Massilia aerilata</name>
    <dbReference type="NCBI Taxonomy" id="453817"/>
    <lineage>
        <taxon>Bacteria</taxon>
        <taxon>Pseudomonadati</taxon>
        <taxon>Pseudomonadota</taxon>
        <taxon>Betaproteobacteria</taxon>
        <taxon>Burkholderiales</taxon>
        <taxon>Oxalobacteraceae</taxon>
        <taxon>Telluria group</taxon>
        <taxon>Massilia</taxon>
    </lineage>
</organism>
<protein>
    <submittedName>
        <fullName evidence="1">Uncharacterized protein</fullName>
    </submittedName>
</protein>
<evidence type="ECO:0000313" key="1">
    <source>
        <dbReference type="EMBL" id="MFC5547018.1"/>
    </source>
</evidence>
<accession>A0ABW0RRA6</accession>